<evidence type="ECO:0000313" key="2">
    <source>
        <dbReference type="EMBL" id="AXK50192.1"/>
    </source>
</evidence>
<feature type="compositionally biased region" description="Basic and acidic residues" evidence="1">
    <location>
        <begin position="11"/>
        <end position="22"/>
    </location>
</feature>
<name>A0A345Z0S1_9POXV</name>
<dbReference type="EMBL" id="MF661791">
    <property type="protein sequence ID" value="AXK50192.1"/>
    <property type="molecule type" value="Genomic_DNA"/>
</dbReference>
<evidence type="ECO:0000313" key="3">
    <source>
        <dbReference type="Proteomes" id="UP000318014"/>
    </source>
</evidence>
<evidence type="ECO:0000256" key="1">
    <source>
        <dbReference type="SAM" id="MobiDB-lite"/>
    </source>
</evidence>
<protein>
    <submittedName>
        <fullName evidence="2">Uncharacterized protein</fullName>
    </submittedName>
</protein>
<reference evidence="2 3" key="1">
    <citation type="journal article" date="2017" name="Sci. Rep.">
        <title>Molecular and microscopic characterization of a novel Eastern grey kangaroopox virus genome directly from a clinical sample.</title>
        <authorList>
            <person name="Sarker S."/>
            <person name="Roberts H.K."/>
            <person name="Tidd N."/>
            <person name="Ault S."/>
            <person name="Ladmore G."/>
            <person name="Peters A."/>
            <person name="Forwood J.K."/>
            <person name="Helbig K."/>
            <person name="Raidal S.R."/>
        </authorList>
    </citation>
    <scope>NUCLEOTIDE SEQUENCE [LARGE SCALE GENOMIC DNA]</scope>
    <source>
        <strain evidence="2 3">NSW</strain>
    </source>
</reference>
<gene>
    <name evidence="2" type="ORF">EKPV-NSW-ORF179</name>
</gene>
<feature type="region of interest" description="Disordered" evidence="1">
    <location>
        <begin position="1"/>
        <end position="43"/>
    </location>
</feature>
<accession>A0A345Z0S1</accession>
<dbReference type="Proteomes" id="UP000318014">
    <property type="component" value="Genome"/>
</dbReference>
<organism evidence="2 3">
    <name type="scientific">Eastern grey kangaroopox virus</name>
    <dbReference type="NCBI Taxonomy" id="2042482"/>
    <lineage>
        <taxon>Viruses</taxon>
        <taxon>Varidnaviria</taxon>
        <taxon>Bamfordvirae</taxon>
        <taxon>Nucleocytoviricota</taxon>
        <taxon>Pokkesviricetes</taxon>
        <taxon>Chitovirales</taxon>
        <taxon>Poxviridae</taxon>
        <taxon>Chordopoxvirinae</taxon>
        <taxon>Macropopoxvirus</taxon>
        <taxon>Macropopoxvirus mgiganteuspox</taxon>
        <taxon>Eastern kangaroopox virus</taxon>
    </lineage>
</organism>
<proteinExistence type="predicted"/>
<sequence length="57" mass="6577">MPDTITTEIATLEHPRFQRTGEPHPTPSSNRFRNKKGQLLERNRDLSKVLITVSQHP</sequence>